<dbReference type="InterPro" id="IPR021714">
    <property type="entry name" value="URB1_N"/>
</dbReference>
<feature type="domain" description="URB1 N-terminal" evidence="2">
    <location>
        <begin position="85"/>
        <end position="397"/>
    </location>
</feature>
<evidence type="ECO:0000259" key="3">
    <source>
        <dbReference type="Pfam" id="PF16201"/>
    </source>
</evidence>
<comment type="caution">
    <text evidence="4">The sequence shown here is derived from an EMBL/GenBank/DDBJ whole genome shotgun (WGS) entry which is preliminary data.</text>
</comment>
<dbReference type="InterPro" id="IPR016024">
    <property type="entry name" value="ARM-type_fold"/>
</dbReference>
<dbReference type="Proteomes" id="UP001162031">
    <property type="component" value="Unassembled WGS sequence"/>
</dbReference>
<dbReference type="Pfam" id="PF11707">
    <property type="entry name" value="Npa1"/>
    <property type="match status" value="1"/>
</dbReference>
<evidence type="ECO:0008006" key="6">
    <source>
        <dbReference type="Google" id="ProtNLM"/>
    </source>
</evidence>
<dbReference type="PANTHER" id="PTHR13500">
    <property type="entry name" value="NUCLEOLAR PRERIBOSOMAL-ASSOCIATED PROTEIN 1"/>
    <property type="match status" value="1"/>
</dbReference>
<dbReference type="SUPFAM" id="SSF48371">
    <property type="entry name" value="ARM repeat"/>
    <property type="match status" value="1"/>
</dbReference>
<dbReference type="EMBL" id="CANTFL010001490">
    <property type="protein sequence ID" value="CAI5743495.1"/>
    <property type="molecule type" value="Genomic_DNA"/>
</dbReference>
<keyword evidence="5" id="KW-1185">Reference proteome</keyword>
<evidence type="ECO:0000259" key="2">
    <source>
        <dbReference type="Pfam" id="PF11707"/>
    </source>
</evidence>
<sequence>MAALRELLLAAERAPQPLDDAILSFARALLLEPIATDASPPRLPSRDDAVALSRQFLALYPQGELFLRVWPEGRGAGSRYAKRDTFAVFLHVVTHLLHVQQQLDAAQAEAFALRVVREKTTQLETLLSWSDKPWIEFRVLELMTAVTNGSPVAARELVRVFNFQSPAFVKLATRRWKRHEDVAGQEAPDRKHAPAQLRAAYVDLVLALTACPDRSVHRFAMKEGGVTASLCKSVDGDSIEMLTTLFARLGESVLYNEDVERKSKLAVYNGTCVHQVLALLHVEGDADVRDTALGVLHALFFDDSALYVVPQKHALRLFLSKSASAQSDEEVITSEQAYALKVIRNAVATIGVNELLRSAQAQTLVMQFLAKYPGFLSEYLAALSLQLEPKPVYRWFCVASLVQKLLSCPLDAIAVGMPTNDNRDAQHSWCSASTFASRLIAPGNFRKELSRGIQHSNKLVVYSCLCIIEAMLNRYVRVAPLLQDLGFASKVRSELRFLLPSPEALVSLLLKLCASQERSVALIYLRVLTVFRLYMECLPQAMREIKVDFTKTLTWQYLDCPTDGTTKGVVSTTPLQNLIVSEMLRFLLAMDVPRLRFLFTSGSSDYRSKLQQMLLLYVSTASSSVQELAGQVLRRTLLASDIFGLTTQGEENHEIGGLANDEVSFWLESLRQGGGKVCAVFTESLARVVMADPLKYVAIGRRAVTPAHSSSSLSPMTVALVEFLSSRMGVAGNADLSVYRADSCVVAFAARILLALMPTSKHPQQLVALVASSNAFFADTESASQPHQDEDDKVRSNNLKGKKRKRSDETMRGSDAYVWLKTTCEALVSGKCQSSNVATPRKATKAGTKWHHQSDVNALATAIVAMTPSCFVSSWDQVVCNCAEVAANFGPILHYLSGRGNVDILSLLSRRVTRSATKDKEQQQQQQTSDSSPVETFTATVPLYIVLQHVLFSISSQDRDEQNSTITTMLWLVKSRVENHQVAATDAARMCEQLLFFFATSDHGFSEIGYARLCKLLVQLLTICIVQGETNGLTSSIVSRIFAKLRAVIAGSSSSAIQRQLYAVEIVAVRVYSSINPDSNLDMLCDFADLHQCASVPFVAVLASLVPPSTRITVLDRLLHHASARALPAPRAVLLERLLETLGKCGTDERQRPCDVHTRTKLLTQKLWLLLCSESSQRKLSFFVAGFTVLGRLGGVDASTAVPCIATSLVPLVVRSAHVTSSQKPCTEMLTAIATAIRSGNEIAAFPVVFEEQLMQQIQQVTDERVKCRLIGALYDVFTRVVHPELRALSVDLMPVCYQHVLLTAHEECSAELALIRHLCTDASSNRNAMAPGVSLRAMLKELARSRCDEALSSSQLLALLFLSRSSGYPDSAAVDLLLLLIRSGVCSLKAVHAKADERAVRSCDWPYDFEATMLLVERAIGLLQHEMHEKQLSALKKVLPLFAAMREGVRERTSKWAFGKFVGMSAALLRLAGNDAGAVEYDFVAHFDAVVQHPCFATSLQDGDNKEVQLLVARVVAQLVRITKKYTRPLLQTLLASYSMSLSRFDRALRVLFDEFEAQKQDGMTLASMGFRFGASCTVSPAAAIPASSKGFHNDLVDDSAWVLGGGLEQDRVRATIERFPLTRTVSTTSDAHLLHLDEELFAVDEPNDDAEQALFADGEQPIEGYDPAFLLPMLSSFIASSNLPDSGIVQHGLLGVAIRATSSDNEEMRTYAFGILAHLHESLQALSETSSDFKAGRQVHLLLDVFRRGILEPLKQVPSVVTVFLNDALAVLLRPTHVLYPQVNHFLLARPAMDVADVPMFYSLFNSRAPLTFRQERSWLLHTLRRGIRNDDDVVLLVRRHVLPMLMSFYTSELADTHTQPLITNILVETLRTPSGGVYLVTKTALLEWLAAQFVRYGAARLPAKSRNDASIGSTSRPASLTLLRPLLTVFEQALRDDGIWNALDAAHQHAAALQAANAFACLHSAIAAHRAGTKIDSSVTSKVGLIAKSVVRRAGLVCSLELLHSALEVVQQHSAKPESACIEVAETVASNLSQWLLQHRHYEAQKQRFQDWALLLRQVVSVLVSCDSNVVPSKQQRARWSLEQLKSVLDQLPTLKQLVLAPATTENAPSVVSVPALF</sequence>
<dbReference type="GO" id="GO:0000463">
    <property type="term" value="P:maturation of LSU-rRNA from tricistronic rRNA transcript (SSU-rRNA, 5.8S rRNA, LSU-rRNA)"/>
    <property type="evidence" value="ECO:0007669"/>
    <property type="project" value="TreeGrafter"/>
</dbReference>
<dbReference type="InterPro" id="IPR039844">
    <property type="entry name" value="URB1"/>
</dbReference>
<dbReference type="GO" id="GO:0000466">
    <property type="term" value="P:maturation of 5.8S rRNA from tricistronic rRNA transcript (SSU-rRNA, 5.8S rRNA, LSU-rRNA)"/>
    <property type="evidence" value="ECO:0007669"/>
    <property type="project" value="TreeGrafter"/>
</dbReference>
<feature type="region of interest" description="Disordered" evidence="1">
    <location>
        <begin position="781"/>
        <end position="808"/>
    </location>
</feature>
<feature type="domain" description="URB1 C-terminal" evidence="3">
    <location>
        <begin position="1696"/>
        <end position="1891"/>
    </location>
</feature>
<evidence type="ECO:0000313" key="5">
    <source>
        <dbReference type="Proteomes" id="UP001162031"/>
    </source>
</evidence>
<evidence type="ECO:0000313" key="4">
    <source>
        <dbReference type="EMBL" id="CAI5743495.1"/>
    </source>
</evidence>
<gene>
    <name evidence="4" type="ORF">HBR001_LOCUS9506</name>
</gene>
<proteinExistence type="predicted"/>
<dbReference type="PANTHER" id="PTHR13500:SF0">
    <property type="entry name" value="NUCLEOLAR PRE-RIBOSOMAL-ASSOCIATED PROTEIN 1"/>
    <property type="match status" value="1"/>
</dbReference>
<protein>
    <recommendedName>
        <fullName evidence="6">Nucleolar pre-ribosomal-associated protein 1 C-terminal domain-containing protein</fullName>
    </recommendedName>
</protein>
<reference evidence="4" key="1">
    <citation type="submission" date="2022-12" db="EMBL/GenBank/DDBJ databases">
        <authorList>
            <person name="Webb A."/>
        </authorList>
    </citation>
    <scope>NUCLEOTIDE SEQUENCE</scope>
    <source>
        <strain evidence="4">Hp1</strain>
    </source>
</reference>
<accession>A0AAV0V2R2</accession>
<evidence type="ECO:0000256" key="1">
    <source>
        <dbReference type="SAM" id="MobiDB-lite"/>
    </source>
</evidence>
<dbReference type="GO" id="GO:0005730">
    <property type="term" value="C:nucleolus"/>
    <property type="evidence" value="ECO:0007669"/>
    <property type="project" value="TreeGrafter"/>
</dbReference>
<name>A0AAV0V2R2_HYABA</name>
<dbReference type="InterPro" id="IPR032436">
    <property type="entry name" value="URB1_C"/>
</dbReference>
<dbReference type="Pfam" id="PF16201">
    <property type="entry name" value="NopRA1"/>
    <property type="match status" value="1"/>
</dbReference>
<organism evidence="4 5">
    <name type="scientific">Hyaloperonospora brassicae</name>
    <name type="common">Brassica downy mildew</name>
    <name type="synonym">Peronospora brassicae</name>
    <dbReference type="NCBI Taxonomy" id="162125"/>
    <lineage>
        <taxon>Eukaryota</taxon>
        <taxon>Sar</taxon>
        <taxon>Stramenopiles</taxon>
        <taxon>Oomycota</taxon>
        <taxon>Peronosporomycetes</taxon>
        <taxon>Peronosporales</taxon>
        <taxon>Peronosporaceae</taxon>
        <taxon>Hyaloperonospora</taxon>
    </lineage>
</organism>